<accession>A0A089RY80</accession>
<evidence type="ECO:0000313" key="2">
    <source>
        <dbReference type="EMBL" id="AIR11427.1"/>
    </source>
</evidence>
<dbReference type="Proteomes" id="UP000029488">
    <property type="component" value="Plasmid pMP1046A"/>
</dbReference>
<gene>
    <name evidence="2" type="ORF">LSJ_2008</name>
</gene>
<dbReference type="EMBL" id="CP007647">
    <property type="protein sequence ID" value="AIR11427.1"/>
    <property type="molecule type" value="Genomic_DNA"/>
</dbReference>
<name>A0A089RY80_9LACO</name>
<protein>
    <submittedName>
        <fullName evidence="2">Uncharacterized protein</fullName>
    </submittedName>
</protein>
<sequence>MSEWLYSIAKSVIMSILFIFFGPIFTVIGIYVKYKS</sequence>
<feature type="transmembrane region" description="Helical" evidence="1">
    <location>
        <begin position="12"/>
        <end position="32"/>
    </location>
</feature>
<reference evidence="2 3" key="1">
    <citation type="journal article" date="2014" name="BMC Genomics">
        <title>Unusual genome complexity in Lactobacillus salivarius JCM1046.</title>
        <authorList>
            <person name="Raftis E.J."/>
            <person name="Forde B.M."/>
            <person name="Claesson M.J."/>
            <person name="O'Toole P.W."/>
        </authorList>
    </citation>
    <scope>NUCLEOTIDE SEQUENCE [LARGE SCALE GENOMIC DNA]</scope>
    <source>
        <strain evidence="2 3">JCM1046</strain>
        <plasmid evidence="2 3">pMP1046A</plasmid>
    </source>
</reference>
<dbReference type="AlphaFoldDB" id="A0A089RY80"/>
<dbReference type="KEGG" id="lsj:LSJ_2008"/>
<keyword evidence="1" id="KW-1133">Transmembrane helix</keyword>
<organism evidence="2 3">
    <name type="scientific">Ligilactobacillus salivarius</name>
    <dbReference type="NCBI Taxonomy" id="1624"/>
    <lineage>
        <taxon>Bacteria</taxon>
        <taxon>Bacillati</taxon>
        <taxon>Bacillota</taxon>
        <taxon>Bacilli</taxon>
        <taxon>Lactobacillales</taxon>
        <taxon>Lactobacillaceae</taxon>
        <taxon>Ligilactobacillus</taxon>
    </lineage>
</organism>
<evidence type="ECO:0000256" key="1">
    <source>
        <dbReference type="SAM" id="Phobius"/>
    </source>
</evidence>
<evidence type="ECO:0000313" key="3">
    <source>
        <dbReference type="Proteomes" id="UP000029488"/>
    </source>
</evidence>
<proteinExistence type="predicted"/>
<keyword evidence="1" id="KW-0472">Membrane</keyword>
<keyword evidence="2" id="KW-0614">Plasmid</keyword>
<keyword evidence="1" id="KW-0812">Transmembrane</keyword>
<geneLocation type="plasmid" evidence="2 3">
    <name>pMP1046A</name>
</geneLocation>